<protein>
    <submittedName>
        <fullName evidence="6">Zuotin</fullName>
    </submittedName>
</protein>
<comment type="subcellular location">
    <subcellularLocation>
        <location evidence="1">Cytoplasm</location>
    </subcellularLocation>
</comment>
<dbReference type="Gene3D" id="1.10.8.840">
    <property type="entry name" value="Ribosome-associated complex head domain"/>
    <property type="match status" value="1"/>
</dbReference>
<evidence type="ECO:0000259" key="5">
    <source>
        <dbReference type="PROSITE" id="PS50076"/>
    </source>
</evidence>
<dbReference type="GO" id="GO:0051083">
    <property type="term" value="P:'de novo' cotranslational protein folding"/>
    <property type="evidence" value="ECO:0007669"/>
    <property type="project" value="InterPro"/>
</dbReference>
<dbReference type="Pfam" id="PF16717">
    <property type="entry name" value="RAC_head"/>
    <property type="match status" value="1"/>
</dbReference>
<sequence length="438" mass="50792">MTAQNTYVLPAAPASFQGSKVHAKPSFKDGASVSLTGKYVNFFKDRLTDSDASNKTDHFDMFKLKDEINQAAIRAESNLNTQAVDDEEEDEELYNLSARDWKKQDHYAILGLSKLRYRATVDDIIRQHRKKVLRHHPDKKIAAAGGVLNPQFDEYYKCIQKAYETLMDPVRRRQFDSVDPGFEDFEPVQVSKKEFYKVYGPVFVLEGRFSKKQPVPRLGNDKSTKEETENFYNFFYNFDSWRSFEYLDQEETDGAENRDNKRYIEKKNKNARDKAKKEDNARLRKLVDECLKQDPRIAKYKEEDKKRRNFKKDQREAEEKLARENKLKEQEEAARKLKEAEEAEKALKESAKKDKEMIKRAIKKEKKNLKAILKDNNYLLPASEPATPEQIGTRLDDLDKIIAANKDADNLTKIRVDLEAALSSGSADEKFKSILASI</sequence>
<dbReference type="InterPro" id="IPR044634">
    <property type="entry name" value="Zuotin/DnaJC2"/>
</dbReference>
<dbReference type="Proteomes" id="UP000187283">
    <property type="component" value="Unassembled WGS sequence"/>
</dbReference>
<dbReference type="Pfam" id="PF00226">
    <property type="entry name" value="DnaJ"/>
    <property type="match status" value="1"/>
</dbReference>
<dbReference type="GO" id="GO:0030544">
    <property type="term" value="F:Hsp70 protein binding"/>
    <property type="evidence" value="ECO:0007669"/>
    <property type="project" value="InterPro"/>
</dbReference>
<evidence type="ECO:0000313" key="6">
    <source>
        <dbReference type="EMBL" id="OMJ11786.1"/>
    </source>
</evidence>
<name>A0A1R1XB00_9FUNG</name>
<dbReference type="PANTHER" id="PTHR43999:SF1">
    <property type="entry name" value="DNAJ HOMOLOG SUBFAMILY C MEMBER 2"/>
    <property type="match status" value="1"/>
</dbReference>
<dbReference type="AlphaFoldDB" id="A0A1R1XB00"/>
<dbReference type="InterPro" id="IPR042569">
    <property type="entry name" value="RAC_head_sf"/>
</dbReference>
<feature type="domain" description="J" evidence="5">
    <location>
        <begin position="105"/>
        <end position="179"/>
    </location>
</feature>
<dbReference type="SMART" id="SM00271">
    <property type="entry name" value="DnaJ"/>
    <property type="match status" value="1"/>
</dbReference>
<feature type="compositionally biased region" description="Basic and acidic residues" evidence="4">
    <location>
        <begin position="255"/>
        <end position="279"/>
    </location>
</feature>
<dbReference type="STRING" id="133412.A0A1R1XB00"/>
<dbReference type="InterPro" id="IPR018253">
    <property type="entry name" value="DnaJ_domain_CS"/>
</dbReference>
<dbReference type="PROSITE" id="PS00636">
    <property type="entry name" value="DNAJ_1"/>
    <property type="match status" value="1"/>
</dbReference>
<dbReference type="PROSITE" id="PS50076">
    <property type="entry name" value="DNAJ_2"/>
    <property type="match status" value="1"/>
</dbReference>
<evidence type="ECO:0000256" key="2">
    <source>
        <dbReference type="ARBA" id="ARBA00022490"/>
    </source>
</evidence>
<feature type="region of interest" description="Disordered" evidence="4">
    <location>
        <begin position="251"/>
        <end position="279"/>
    </location>
</feature>
<proteinExistence type="predicted"/>
<dbReference type="SUPFAM" id="SSF46565">
    <property type="entry name" value="Chaperone J-domain"/>
    <property type="match status" value="1"/>
</dbReference>
<accession>A0A1R1XB00</accession>
<evidence type="ECO:0000256" key="1">
    <source>
        <dbReference type="ARBA" id="ARBA00004496"/>
    </source>
</evidence>
<comment type="caution">
    <text evidence="6">The sequence shown here is derived from an EMBL/GenBank/DDBJ whole genome shotgun (WGS) entry which is preliminary data.</text>
</comment>
<dbReference type="InterPro" id="IPR036869">
    <property type="entry name" value="J_dom_sf"/>
</dbReference>
<keyword evidence="8" id="KW-1185">Reference proteome</keyword>
<dbReference type="OrthoDB" id="1690618at2759"/>
<gene>
    <name evidence="7" type="ORF">AYI70_g7316</name>
    <name evidence="6" type="ORF">AYI70_g9490</name>
</gene>
<feature type="region of interest" description="Disordered" evidence="4">
    <location>
        <begin position="302"/>
        <end position="332"/>
    </location>
</feature>
<evidence type="ECO:0000256" key="4">
    <source>
        <dbReference type="SAM" id="MobiDB-lite"/>
    </source>
</evidence>
<dbReference type="PANTHER" id="PTHR43999">
    <property type="entry name" value="DNAJ HOMOLOG SUBFAMILY C MEMBER 2"/>
    <property type="match status" value="1"/>
</dbReference>
<evidence type="ECO:0000313" key="7">
    <source>
        <dbReference type="EMBL" id="OMJ15373.1"/>
    </source>
</evidence>
<dbReference type="InterPro" id="IPR054076">
    <property type="entry name" value="ZUO1-like_ZHD"/>
</dbReference>
<dbReference type="InterPro" id="IPR001623">
    <property type="entry name" value="DnaJ_domain"/>
</dbReference>
<evidence type="ECO:0000256" key="3">
    <source>
        <dbReference type="ARBA" id="ARBA00023186"/>
    </source>
</evidence>
<dbReference type="GO" id="GO:0043022">
    <property type="term" value="F:ribosome binding"/>
    <property type="evidence" value="ECO:0007669"/>
    <property type="project" value="InterPro"/>
</dbReference>
<evidence type="ECO:0000313" key="8">
    <source>
        <dbReference type="Proteomes" id="UP000187283"/>
    </source>
</evidence>
<dbReference type="GO" id="GO:0006450">
    <property type="term" value="P:regulation of translational fidelity"/>
    <property type="evidence" value="ECO:0007669"/>
    <property type="project" value="InterPro"/>
</dbReference>
<dbReference type="Pfam" id="PF21884">
    <property type="entry name" value="ZUO1-like_ZHD"/>
    <property type="match status" value="1"/>
</dbReference>
<keyword evidence="3" id="KW-0143">Chaperone</keyword>
<dbReference type="GO" id="GO:0005829">
    <property type="term" value="C:cytosol"/>
    <property type="evidence" value="ECO:0007669"/>
    <property type="project" value="TreeGrafter"/>
</dbReference>
<dbReference type="Gene3D" id="1.10.287.110">
    <property type="entry name" value="DnaJ domain"/>
    <property type="match status" value="1"/>
</dbReference>
<reference evidence="6 8" key="1">
    <citation type="submission" date="2017-01" db="EMBL/GenBank/DDBJ databases">
        <authorList>
            <person name="Mah S.A."/>
            <person name="Swanson W.J."/>
            <person name="Moy G.W."/>
            <person name="Vacquier V.D."/>
        </authorList>
    </citation>
    <scope>NUCLEOTIDE SEQUENCE [LARGE SCALE GENOMIC DNA]</scope>
    <source>
        <strain evidence="6 8">GSMNP</strain>
    </source>
</reference>
<dbReference type="EMBL" id="LSSN01004288">
    <property type="protein sequence ID" value="OMJ11786.1"/>
    <property type="molecule type" value="Genomic_DNA"/>
</dbReference>
<dbReference type="InterPro" id="IPR032003">
    <property type="entry name" value="RAC_head"/>
</dbReference>
<keyword evidence="2" id="KW-0963">Cytoplasm</keyword>
<organism evidence="6 8">
    <name type="scientific">Smittium culicis</name>
    <dbReference type="NCBI Taxonomy" id="133412"/>
    <lineage>
        <taxon>Eukaryota</taxon>
        <taxon>Fungi</taxon>
        <taxon>Fungi incertae sedis</taxon>
        <taxon>Zoopagomycota</taxon>
        <taxon>Kickxellomycotina</taxon>
        <taxon>Harpellomycetes</taxon>
        <taxon>Harpellales</taxon>
        <taxon>Legeriomycetaceae</taxon>
        <taxon>Smittium</taxon>
    </lineage>
</organism>
<dbReference type="EMBL" id="LSSN01002699">
    <property type="protein sequence ID" value="OMJ15373.1"/>
    <property type="molecule type" value="Genomic_DNA"/>
</dbReference>
<dbReference type="CDD" id="cd06257">
    <property type="entry name" value="DnaJ"/>
    <property type="match status" value="1"/>
</dbReference>